<reference evidence="9" key="1">
    <citation type="submission" date="2014-03" db="EMBL/GenBank/DDBJ databases">
        <authorList>
            <person name="Aksoy S."/>
            <person name="Warren W."/>
            <person name="Wilson R.K."/>
        </authorList>
    </citation>
    <scope>NUCLEOTIDE SEQUENCE [LARGE SCALE GENOMIC DNA]</scope>
    <source>
        <strain evidence="9">IAEA</strain>
    </source>
</reference>
<dbReference type="GO" id="GO:0016020">
    <property type="term" value="C:membrane"/>
    <property type="evidence" value="ECO:0007669"/>
    <property type="project" value="UniProtKB-SubCell"/>
</dbReference>
<dbReference type="InterPro" id="IPR013057">
    <property type="entry name" value="AA_transpt_TM"/>
</dbReference>
<name>A0A1A9W0Y4_9MUSC</name>
<dbReference type="EnsemblMetazoa" id="GBRI002365-RA">
    <property type="protein sequence ID" value="GBRI002365-PA"/>
    <property type="gene ID" value="GBRI002365"/>
</dbReference>
<organism evidence="8 9">
    <name type="scientific">Glossina brevipalpis</name>
    <dbReference type="NCBI Taxonomy" id="37001"/>
    <lineage>
        <taxon>Eukaryota</taxon>
        <taxon>Metazoa</taxon>
        <taxon>Ecdysozoa</taxon>
        <taxon>Arthropoda</taxon>
        <taxon>Hexapoda</taxon>
        <taxon>Insecta</taxon>
        <taxon>Pterygota</taxon>
        <taxon>Neoptera</taxon>
        <taxon>Endopterygota</taxon>
        <taxon>Diptera</taxon>
        <taxon>Brachycera</taxon>
        <taxon>Muscomorpha</taxon>
        <taxon>Hippoboscoidea</taxon>
        <taxon>Glossinidae</taxon>
        <taxon>Glossina</taxon>
    </lineage>
</organism>
<keyword evidence="2 6" id="KW-0812">Transmembrane</keyword>
<dbReference type="AlphaFoldDB" id="A0A1A9W0Y4"/>
<dbReference type="Pfam" id="PF01490">
    <property type="entry name" value="Aa_trans"/>
    <property type="match status" value="1"/>
</dbReference>
<evidence type="ECO:0000313" key="9">
    <source>
        <dbReference type="Proteomes" id="UP000091820"/>
    </source>
</evidence>
<evidence type="ECO:0000256" key="2">
    <source>
        <dbReference type="ARBA" id="ARBA00022692"/>
    </source>
</evidence>
<evidence type="ECO:0000313" key="8">
    <source>
        <dbReference type="EnsemblMetazoa" id="GBRI002365-PA"/>
    </source>
</evidence>
<evidence type="ECO:0000256" key="1">
    <source>
        <dbReference type="ARBA" id="ARBA00004370"/>
    </source>
</evidence>
<dbReference type="Proteomes" id="UP000091820">
    <property type="component" value="Unassembled WGS sequence"/>
</dbReference>
<feature type="region of interest" description="Disordered" evidence="5">
    <location>
        <begin position="1"/>
        <end position="20"/>
    </location>
</feature>
<proteinExistence type="predicted"/>
<feature type="domain" description="Amino acid transporter transmembrane" evidence="7">
    <location>
        <begin position="34"/>
        <end position="173"/>
    </location>
</feature>
<feature type="transmembrane region" description="Helical" evidence="6">
    <location>
        <begin position="30"/>
        <end position="55"/>
    </location>
</feature>
<evidence type="ECO:0000256" key="5">
    <source>
        <dbReference type="SAM" id="MobiDB-lite"/>
    </source>
</evidence>
<evidence type="ECO:0000256" key="3">
    <source>
        <dbReference type="ARBA" id="ARBA00022989"/>
    </source>
</evidence>
<evidence type="ECO:0000259" key="7">
    <source>
        <dbReference type="Pfam" id="PF01490"/>
    </source>
</evidence>
<evidence type="ECO:0000256" key="6">
    <source>
        <dbReference type="SAM" id="Phobius"/>
    </source>
</evidence>
<sequence length="260" mass="28372">MVEMNILSKPMPKRRRAAGGQDSEESVASLAMYIVALVGLIFQVVAIAIGLFYLLDNRSSSQTFDVGLEGILWVGGFIVYASEGINLVFPLMAAMKNPDKFLGCPSLLCAGMITLAAFAVVLVMAGSYSTYNVVFFIFLGTPTSTLGQAVKICAAAGIFCTYPIQLNVAYHFIVLTILFALMSPPHIQYFMGVIGSLCLSFLTFIMPGLIPFCTKNYGKAYWMAVVAVLAFVRGAMLLLSWLNISLKWTQADFSNYQTYC</sequence>
<protein>
    <recommendedName>
        <fullName evidence="7">Amino acid transporter transmembrane domain-containing protein</fullName>
    </recommendedName>
</protein>
<feature type="transmembrane region" description="Helical" evidence="6">
    <location>
        <begin position="187"/>
        <end position="209"/>
    </location>
</feature>
<feature type="transmembrane region" description="Helical" evidence="6">
    <location>
        <begin position="131"/>
        <end position="150"/>
    </location>
</feature>
<dbReference type="VEuPathDB" id="VectorBase:GBRI002365"/>
<feature type="transmembrane region" description="Helical" evidence="6">
    <location>
        <begin position="162"/>
        <end position="181"/>
    </location>
</feature>
<accession>A0A1A9W0Y4</accession>
<comment type="subcellular location">
    <subcellularLocation>
        <location evidence="1">Membrane</location>
    </subcellularLocation>
</comment>
<dbReference type="STRING" id="37001.A0A1A9W0Y4"/>
<keyword evidence="4 6" id="KW-0472">Membrane</keyword>
<keyword evidence="3 6" id="KW-1133">Transmembrane helix</keyword>
<keyword evidence="9" id="KW-1185">Reference proteome</keyword>
<feature type="transmembrane region" description="Helical" evidence="6">
    <location>
        <begin position="221"/>
        <end position="244"/>
    </location>
</feature>
<reference evidence="8" key="2">
    <citation type="submission" date="2020-05" db="UniProtKB">
        <authorList>
            <consortium name="EnsemblMetazoa"/>
        </authorList>
    </citation>
    <scope>IDENTIFICATION</scope>
    <source>
        <strain evidence="8">IAEA</strain>
    </source>
</reference>
<feature type="transmembrane region" description="Helical" evidence="6">
    <location>
        <begin position="101"/>
        <end position="125"/>
    </location>
</feature>
<evidence type="ECO:0000256" key="4">
    <source>
        <dbReference type="ARBA" id="ARBA00023136"/>
    </source>
</evidence>
<feature type="transmembrane region" description="Helical" evidence="6">
    <location>
        <begin position="70"/>
        <end position="89"/>
    </location>
</feature>